<keyword evidence="9" id="KW-0067">ATP-binding</keyword>
<dbReference type="SFLD" id="SFLDS00003">
    <property type="entry name" value="Haloacid_Dehalogenase"/>
    <property type="match status" value="1"/>
</dbReference>
<keyword evidence="6 9" id="KW-0472">Membrane</keyword>
<evidence type="ECO:0000313" key="12">
    <source>
        <dbReference type="Proteomes" id="UP000198324"/>
    </source>
</evidence>
<dbReference type="Gene3D" id="2.70.150.10">
    <property type="entry name" value="Calcium-transporting ATPase, cytoplasmic transduction domain A"/>
    <property type="match status" value="1"/>
</dbReference>
<dbReference type="Pfam" id="PF00702">
    <property type="entry name" value="Hydrolase"/>
    <property type="match status" value="1"/>
</dbReference>
<dbReference type="NCBIfam" id="TIGR01494">
    <property type="entry name" value="ATPase_P-type"/>
    <property type="match status" value="1"/>
</dbReference>
<evidence type="ECO:0000256" key="6">
    <source>
        <dbReference type="ARBA" id="ARBA00023136"/>
    </source>
</evidence>
<sequence>MAKHPLTILHTLPGRTRLGGPALKRNPGLGELLSGRLNGLAGMHGLRLNLACGSLVVLHDAELLPAQALLAEALACLPRQTRPLPGQPLCRTPLCAPAAAGASCGACDTPACACAATKKGCDPVRPALRRFVASSAVMGVVFFRSTVLGVATSASLFSPLGLAALAASLPLLRKAARQLRRRKVTLESFLGAGVVAAVAAGEALTAMEILWVQSGADLLSAWVTERSRRSIAGILRQSAHHTFILVEGVEVEAEVDSLVPGDVVVLHTGEKVCVDGVIVHGQALLDESPITGRADSVLKAAGDRVLAGTFVREGVVNVRAHEVGDRTYLARVLRQVEDAIENRAPIEGVADQLAQRMVRIGFWATGGTLLLTGSLWRAFTVMLVMACPCATVLAASTAVSAAMSAAASRGILIKGGRYLEEVGKLDTLCFDKTGTLTTMQPELCRILPLAGVDEDELLHLAVSVEAHNHHPLAQAVKAEAERRGVSATPHHVCQYFMGMGMRAEVGENELLLGNRRLMERHGVNLGQSAARAQSWRARGLTVLTMARDGEVIGLFAFDNTIRPESEAVLHGLRKGGAARVEIVTGDEAGAAQALAARLGIDGVHAGLLPEDKAAIVRDMRANGARVLMVGDGINDALALAEADVGVAVGVGGSEAAIEAADIALVGDDLTGLNYVQALSRQTLAVARQNFMLATSTNIGGAAMGALGLLSPVAAGMLHIIHTAGVLANSARLLRFQHTPPALPPQSEANKENA</sequence>
<dbReference type="PROSITE" id="PS00154">
    <property type="entry name" value="ATPASE_E1_E2"/>
    <property type="match status" value="1"/>
</dbReference>
<dbReference type="InterPro" id="IPR036412">
    <property type="entry name" value="HAD-like_sf"/>
</dbReference>
<comment type="caution">
    <text evidence="9">Lacks conserved residue(s) required for the propagation of feature annotation.</text>
</comment>
<dbReference type="PANTHER" id="PTHR48085">
    <property type="entry name" value="CADMIUM/ZINC-TRANSPORTING ATPASE HMA2-RELATED"/>
    <property type="match status" value="1"/>
</dbReference>
<dbReference type="SFLD" id="SFLDG00002">
    <property type="entry name" value="C1.7:_P-type_atpase_like"/>
    <property type="match status" value="1"/>
</dbReference>
<organism evidence="11 12">
    <name type="scientific">Humidesulfovibrio mexicanus</name>
    <dbReference type="NCBI Taxonomy" id="147047"/>
    <lineage>
        <taxon>Bacteria</taxon>
        <taxon>Pseudomonadati</taxon>
        <taxon>Thermodesulfobacteriota</taxon>
        <taxon>Desulfovibrionia</taxon>
        <taxon>Desulfovibrionales</taxon>
        <taxon>Desulfovibrionaceae</taxon>
        <taxon>Humidesulfovibrio</taxon>
    </lineage>
</organism>
<dbReference type="InterPro" id="IPR023299">
    <property type="entry name" value="ATPase_P-typ_cyto_dom_N"/>
</dbReference>
<dbReference type="InterPro" id="IPR008250">
    <property type="entry name" value="ATPase_P-typ_transduc_dom_A_sf"/>
</dbReference>
<gene>
    <name evidence="11" type="ORF">SAMN04488503_0155</name>
</gene>
<dbReference type="SFLD" id="SFLDF00027">
    <property type="entry name" value="p-type_atpase"/>
    <property type="match status" value="1"/>
</dbReference>
<dbReference type="EMBL" id="FZOC01000012">
    <property type="protein sequence ID" value="SNS28474.1"/>
    <property type="molecule type" value="Genomic_DNA"/>
</dbReference>
<keyword evidence="12" id="KW-1185">Reference proteome</keyword>
<feature type="domain" description="P-type ATPase A" evidence="10">
    <location>
        <begin position="242"/>
        <end position="337"/>
    </location>
</feature>
<dbReference type="Pfam" id="PF00122">
    <property type="entry name" value="E1-E2_ATPase"/>
    <property type="match status" value="1"/>
</dbReference>
<dbReference type="Gene3D" id="3.40.50.1000">
    <property type="entry name" value="HAD superfamily/HAD-like"/>
    <property type="match status" value="1"/>
</dbReference>
<comment type="catalytic activity">
    <reaction evidence="8">
        <text>Zn(2+)(in) + ATP + H2O = Zn(2+)(out) + ADP + phosphate + H(+)</text>
        <dbReference type="Rhea" id="RHEA:20621"/>
        <dbReference type="ChEBI" id="CHEBI:15377"/>
        <dbReference type="ChEBI" id="CHEBI:15378"/>
        <dbReference type="ChEBI" id="CHEBI:29105"/>
        <dbReference type="ChEBI" id="CHEBI:30616"/>
        <dbReference type="ChEBI" id="CHEBI:43474"/>
        <dbReference type="ChEBI" id="CHEBI:456216"/>
        <dbReference type="EC" id="7.2.2.12"/>
    </reaction>
</comment>
<dbReference type="NCBIfam" id="TIGR01525">
    <property type="entry name" value="ATPase-IB_hvy"/>
    <property type="match status" value="1"/>
</dbReference>
<dbReference type="InterPro" id="IPR044492">
    <property type="entry name" value="P_typ_ATPase_HD_dom"/>
</dbReference>
<evidence type="ECO:0000256" key="4">
    <source>
        <dbReference type="ARBA" id="ARBA00022967"/>
    </source>
</evidence>
<proteinExistence type="inferred from homology"/>
<evidence type="ECO:0000256" key="8">
    <source>
        <dbReference type="ARBA" id="ARBA00047308"/>
    </source>
</evidence>
<keyword evidence="5 9" id="KW-1133">Transmembrane helix</keyword>
<dbReference type="Proteomes" id="UP000198324">
    <property type="component" value="Unassembled WGS sequence"/>
</dbReference>
<comment type="subcellular location">
    <subcellularLocation>
        <location evidence="9">Cell membrane</location>
    </subcellularLocation>
    <subcellularLocation>
        <location evidence="1">Membrane</location>
    </subcellularLocation>
</comment>
<evidence type="ECO:0000313" key="11">
    <source>
        <dbReference type="EMBL" id="SNS28474.1"/>
    </source>
</evidence>
<dbReference type="GO" id="GO:0005524">
    <property type="term" value="F:ATP binding"/>
    <property type="evidence" value="ECO:0007669"/>
    <property type="project" value="UniProtKB-UniRule"/>
</dbReference>
<dbReference type="GO" id="GO:0016887">
    <property type="term" value="F:ATP hydrolysis activity"/>
    <property type="evidence" value="ECO:0007669"/>
    <property type="project" value="InterPro"/>
</dbReference>
<dbReference type="InterPro" id="IPR018303">
    <property type="entry name" value="ATPase_P-typ_P_site"/>
</dbReference>
<dbReference type="InterPro" id="IPR001757">
    <property type="entry name" value="P_typ_ATPase"/>
</dbReference>
<evidence type="ECO:0000256" key="1">
    <source>
        <dbReference type="ARBA" id="ARBA00004370"/>
    </source>
</evidence>
<feature type="transmembrane region" description="Helical" evidence="9">
    <location>
        <begin position="150"/>
        <end position="172"/>
    </location>
</feature>
<name>A0A239D9F0_9BACT</name>
<dbReference type="EC" id="7.2.2.12" evidence="7"/>
<dbReference type="PRINTS" id="PR00119">
    <property type="entry name" value="CATATPASE"/>
</dbReference>
<keyword evidence="9" id="KW-0547">Nucleotide-binding</keyword>
<evidence type="ECO:0000256" key="5">
    <source>
        <dbReference type="ARBA" id="ARBA00022989"/>
    </source>
</evidence>
<dbReference type="InterPro" id="IPR051014">
    <property type="entry name" value="Cation_Transport_ATPase_IB"/>
</dbReference>
<reference evidence="11 12" key="1">
    <citation type="submission" date="2017-06" db="EMBL/GenBank/DDBJ databases">
        <authorList>
            <person name="Kim H.J."/>
            <person name="Triplett B.A."/>
        </authorList>
    </citation>
    <scope>NUCLEOTIDE SEQUENCE [LARGE SCALE GENOMIC DNA]</scope>
    <source>
        <strain evidence="11 12">DSM 13116</strain>
    </source>
</reference>
<dbReference type="GO" id="GO:0016463">
    <property type="term" value="F:P-type zinc transporter activity"/>
    <property type="evidence" value="ECO:0007669"/>
    <property type="project" value="UniProtKB-EC"/>
</dbReference>
<dbReference type="SUPFAM" id="SSF81653">
    <property type="entry name" value="Calcium ATPase, transduction domain A"/>
    <property type="match status" value="1"/>
</dbReference>
<evidence type="ECO:0000256" key="2">
    <source>
        <dbReference type="ARBA" id="ARBA00006024"/>
    </source>
</evidence>
<evidence type="ECO:0000256" key="3">
    <source>
        <dbReference type="ARBA" id="ARBA00022692"/>
    </source>
</evidence>
<dbReference type="GO" id="GO:0005886">
    <property type="term" value="C:plasma membrane"/>
    <property type="evidence" value="ECO:0007669"/>
    <property type="project" value="UniProtKB-SubCell"/>
</dbReference>
<keyword evidence="4" id="KW-1278">Translocase</keyword>
<keyword evidence="9" id="KW-1003">Cell membrane</keyword>
<dbReference type="SUPFAM" id="SSF56784">
    <property type="entry name" value="HAD-like"/>
    <property type="match status" value="1"/>
</dbReference>
<dbReference type="RefSeq" id="WP_089275645.1">
    <property type="nucleotide sequence ID" value="NZ_FZOC01000012.1"/>
</dbReference>
<evidence type="ECO:0000256" key="9">
    <source>
        <dbReference type="RuleBase" id="RU362081"/>
    </source>
</evidence>
<accession>A0A239D9F0</accession>
<protein>
    <recommendedName>
        <fullName evidence="7">P-type Zn(2+) transporter</fullName>
        <ecNumber evidence="7">7.2.2.12</ecNumber>
    </recommendedName>
</protein>
<dbReference type="InterPro" id="IPR023214">
    <property type="entry name" value="HAD_sf"/>
</dbReference>
<dbReference type="InterPro" id="IPR027256">
    <property type="entry name" value="P-typ_ATPase_IB"/>
</dbReference>
<dbReference type="GO" id="GO:0046872">
    <property type="term" value="F:metal ion binding"/>
    <property type="evidence" value="ECO:0007669"/>
    <property type="project" value="UniProtKB-KW"/>
</dbReference>
<dbReference type="InterPro" id="IPR059000">
    <property type="entry name" value="ATPase_P-type_domA"/>
</dbReference>
<evidence type="ECO:0000256" key="7">
    <source>
        <dbReference type="ARBA" id="ARBA00039097"/>
    </source>
</evidence>
<dbReference type="Gene3D" id="3.40.1110.10">
    <property type="entry name" value="Calcium-transporting ATPase, cytoplasmic domain N"/>
    <property type="match status" value="1"/>
</dbReference>
<dbReference type="PANTHER" id="PTHR48085:SF5">
    <property type="entry name" value="CADMIUM_ZINC-TRANSPORTING ATPASE HMA4-RELATED"/>
    <property type="match status" value="1"/>
</dbReference>
<keyword evidence="3 9" id="KW-0812">Transmembrane</keyword>
<dbReference type="AlphaFoldDB" id="A0A239D9F0"/>
<comment type="similarity">
    <text evidence="2 9">Belongs to the cation transport ATPase (P-type) (TC 3.A.3) family. Type IB subfamily.</text>
</comment>
<evidence type="ECO:0000259" key="10">
    <source>
        <dbReference type="Pfam" id="PF00122"/>
    </source>
</evidence>
<keyword evidence="9" id="KW-0479">Metal-binding</keyword>
<dbReference type="OrthoDB" id="9763278at2"/>